<evidence type="ECO:0000256" key="7">
    <source>
        <dbReference type="ARBA" id="ARBA00022840"/>
    </source>
</evidence>
<dbReference type="InterPro" id="IPR003593">
    <property type="entry name" value="AAA+_ATPase"/>
</dbReference>
<dbReference type="Pfam" id="PF00005">
    <property type="entry name" value="ABC_tran"/>
    <property type="match status" value="2"/>
</dbReference>
<dbReference type="OrthoDB" id="501320at2"/>
<dbReference type="GO" id="GO:0042626">
    <property type="term" value="F:ATPase-coupled transmembrane transporter activity"/>
    <property type="evidence" value="ECO:0007669"/>
    <property type="project" value="TreeGrafter"/>
</dbReference>
<evidence type="ECO:0000313" key="12">
    <source>
        <dbReference type="EMBL" id="ASS38425.1"/>
    </source>
</evidence>
<evidence type="ECO:0000259" key="11">
    <source>
        <dbReference type="PROSITE" id="PS50893"/>
    </source>
</evidence>
<dbReference type="PROSITE" id="PS50893">
    <property type="entry name" value="ABC_TRANSPORTER_2"/>
    <property type="match status" value="2"/>
</dbReference>
<dbReference type="EMBL" id="CP016199">
    <property type="protein sequence ID" value="ASS38425.1"/>
    <property type="molecule type" value="Genomic_DNA"/>
</dbReference>
<dbReference type="Gene3D" id="3.40.50.300">
    <property type="entry name" value="P-loop containing nucleotide triphosphate hydrolases"/>
    <property type="match status" value="2"/>
</dbReference>
<evidence type="ECO:0000256" key="1">
    <source>
        <dbReference type="ARBA" id="ARBA00004202"/>
    </source>
</evidence>
<evidence type="ECO:0000256" key="2">
    <source>
        <dbReference type="ARBA" id="ARBA00005417"/>
    </source>
</evidence>
<protein>
    <submittedName>
        <fullName evidence="12">ABC transporter ATP-binding protein</fullName>
    </submittedName>
</protein>
<sequence>MSSVIEAKDLSFIYEGEKMPVLRDVNFKLTEGNIVFISGLSGSGKSTLLNIINGLIPEVIEGKVSGELLIDGKSDLNMVERSRIIGNVFQNPRSQFFTTDTTAELVFAMENFGITKEEMEKRLGDITDKYNIRYLLNRNIFELSSGERQMLALISALIMDPRIVIFDEPSANLDYGNAMRLRRQLAELKREGITVVVADHRCFYLRGLIDTVLLLNDNTVTEYDSEEAYFNGGYAARAVDLFEEDYGERIIARSNSIDVMLEKVSYKRILTNVDAEFRRGEISTIIGVNGAGKTTLARLISRVVKPDSGNIEVDGQALYIMQDADYQLFGASCLKELEISNMDKEINLNALEELSLYDHRDAHPHSLSGGQKQRLQMAISKVSDNRVIVLDEPTSGLDKNSMYNVIRLLESMKQNHAIIIISHDYEFIRNVADKVMYLTDGCVQESFYLDEENIERLNKAFEKMEVFYEQ</sequence>
<proteinExistence type="inferred from homology"/>
<dbReference type="PROSITE" id="PS00211">
    <property type="entry name" value="ABC_TRANSPORTER_1"/>
    <property type="match status" value="1"/>
</dbReference>
<keyword evidence="5" id="KW-0677">Repeat</keyword>
<keyword evidence="13" id="KW-1185">Reference proteome</keyword>
<evidence type="ECO:0000256" key="5">
    <source>
        <dbReference type="ARBA" id="ARBA00022737"/>
    </source>
</evidence>
<keyword evidence="6" id="KW-0547">Nucleotide-binding</keyword>
<keyword evidence="9" id="KW-0472">Membrane</keyword>
<evidence type="ECO:0000256" key="3">
    <source>
        <dbReference type="ARBA" id="ARBA00022448"/>
    </source>
</evidence>
<dbReference type="InterPro" id="IPR050095">
    <property type="entry name" value="ECF_ABC_transporter_ATP-bd"/>
</dbReference>
<comment type="subcellular location">
    <subcellularLocation>
        <location evidence="1">Cell membrane</location>
        <topology evidence="1">Peripheral membrane protein</topology>
    </subcellularLocation>
</comment>
<dbReference type="InterPro" id="IPR017871">
    <property type="entry name" value="ABC_transporter-like_CS"/>
</dbReference>
<comment type="function">
    <text evidence="10">Probably part of an ABC transporter complex. Responsible for energy coupling to the transport system.</text>
</comment>
<keyword evidence="3" id="KW-0813">Transport</keyword>
<gene>
    <name evidence="12" type="ORF">AXF17_08490</name>
</gene>
<dbReference type="GO" id="GO:0016887">
    <property type="term" value="F:ATP hydrolysis activity"/>
    <property type="evidence" value="ECO:0007669"/>
    <property type="project" value="InterPro"/>
</dbReference>
<accession>A0A223AU62</accession>
<dbReference type="GO" id="GO:0005524">
    <property type="term" value="F:ATP binding"/>
    <property type="evidence" value="ECO:0007669"/>
    <property type="project" value="UniProtKB-KW"/>
</dbReference>
<dbReference type="GO" id="GO:0043190">
    <property type="term" value="C:ATP-binding cassette (ABC) transporter complex"/>
    <property type="evidence" value="ECO:0007669"/>
    <property type="project" value="TreeGrafter"/>
</dbReference>
<dbReference type="Proteomes" id="UP000214689">
    <property type="component" value="Chromosome"/>
</dbReference>
<dbReference type="PANTHER" id="PTHR43553">
    <property type="entry name" value="HEAVY METAL TRANSPORTER"/>
    <property type="match status" value="1"/>
</dbReference>
<organism evidence="12 13">
    <name type="scientific">Mogibacterium pumilum</name>
    <dbReference type="NCBI Taxonomy" id="86332"/>
    <lineage>
        <taxon>Bacteria</taxon>
        <taxon>Bacillati</taxon>
        <taxon>Bacillota</taxon>
        <taxon>Clostridia</taxon>
        <taxon>Peptostreptococcales</taxon>
        <taxon>Anaerovoracaceae</taxon>
        <taxon>Mogibacterium</taxon>
    </lineage>
</organism>
<keyword evidence="7 12" id="KW-0067">ATP-binding</keyword>
<evidence type="ECO:0000256" key="4">
    <source>
        <dbReference type="ARBA" id="ARBA00022475"/>
    </source>
</evidence>
<evidence type="ECO:0000313" key="13">
    <source>
        <dbReference type="Proteomes" id="UP000214689"/>
    </source>
</evidence>
<dbReference type="InterPro" id="IPR003439">
    <property type="entry name" value="ABC_transporter-like_ATP-bd"/>
</dbReference>
<dbReference type="InterPro" id="IPR015856">
    <property type="entry name" value="ABC_transpr_CbiO/EcfA_su"/>
</dbReference>
<name>A0A223AU62_9FIRM</name>
<evidence type="ECO:0000256" key="8">
    <source>
        <dbReference type="ARBA" id="ARBA00022967"/>
    </source>
</evidence>
<keyword evidence="8" id="KW-1278">Translocase</keyword>
<dbReference type="CDD" id="cd03225">
    <property type="entry name" value="ABC_cobalt_CbiO_domain1"/>
    <property type="match status" value="1"/>
</dbReference>
<dbReference type="PANTHER" id="PTHR43553:SF23">
    <property type="entry name" value="ABC TRANSPORTER ATP-BINDING COMPONENT"/>
    <property type="match status" value="1"/>
</dbReference>
<dbReference type="RefSeq" id="WP_094234661.1">
    <property type="nucleotide sequence ID" value="NZ_CP016199.1"/>
</dbReference>
<dbReference type="InterPro" id="IPR027417">
    <property type="entry name" value="P-loop_NTPase"/>
</dbReference>
<dbReference type="AlphaFoldDB" id="A0A223AU62"/>
<comment type="similarity">
    <text evidence="2">Belongs to the ABC transporter superfamily.</text>
</comment>
<dbReference type="SUPFAM" id="SSF52540">
    <property type="entry name" value="P-loop containing nucleoside triphosphate hydrolases"/>
    <property type="match status" value="2"/>
</dbReference>
<evidence type="ECO:0000256" key="6">
    <source>
        <dbReference type="ARBA" id="ARBA00022741"/>
    </source>
</evidence>
<reference evidence="13" key="1">
    <citation type="submission" date="2016-05" db="EMBL/GenBank/DDBJ databases">
        <authorList>
            <person name="Holder M.E."/>
            <person name="Ajami N.J."/>
            <person name="Petrosino J.F."/>
        </authorList>
    </citation>
    <scope>NUCLEOTIDE SEQUENCE [LARGE SCALE GENOMIC DNA]</scope>
    <source>
        <strain evidence="13">ATCC 700696</strain>
    </source>
</reference>
<dbReference type="SMART" id="SM00382">
    <property type="entry name" value="AAA"/>
    <property type="match status" value="2"/>
</dbReference>
<feature type="domain" description="ABC transporter" evidence="11">
    <location>
        <begin position="5"/>
        <end position="242"/>
    </location>
</feature>
<keyword evidence="4" id="KW-1003">Cell membrane</keyword>
<evidence type="ECO:0000256" key="9">
    <source>
        <dbReference type="ARBA" id="ARBA00023136"/>
    </source>
</evidence>
<feature type="domain" description="ABC transporter" evidence="11">
    <location>
        <begin position="252"/>
        <end position="465"/>
    </location>
</feature>
<evidence type="ECO:0000256" key="10">
    <source>
        <dbReference type="ARBA" id="ARBA00025157"/>
    </source>
</evidence>